<reference evidence="1 2" key="1">
    <citation type="journal article" date="1992" name="Int. J. Syst. Bacteriol.">
        <title>Sphingobacterium antarcticus sp. nov. a Psychrotrophic Bacterium from the Soils of Schirmacher Oasis, Antarctica.</title>
        <authorList>
            <person name="Shivaji S."/>
            <person name="Ray M.K."/>
            <person name="Rao N.S."/>
            <person name="Saiserr L."/>
            <person name="Jagannadham M.V."/>
            <person name="Kumar G.S."/>
            <person name="Reddy G."/>
            <person name="Bhargava P.M."/>
        </authorList>
    </citation>
    <scope>NUCLEOTIDE SEQUENCE [LARGE SCALE GENOMIC DNA]</scope>
    <source>
        <strain evidence="1 2">4BY</strain>
    </source>
</reference>
<dbReference type="EMBL" id="JNFF01000030">
    <property type="protein sequence ID" value="KEQ30785.1"/>
    <property type="molecule type" value="Genomic_DNA"/>
</dbReference>
<keyword evidence="2" id="KW-1185">Reference proteome</keyword>
<sequence>MNHTFHIPVLGLGYSIDTPLKVARYGISSVVSIVDDELTERMRMFHTVSNNRTYTLISKNSPDSRAARITAYLDLLADLVDEQFCTLQESPFTAGSAIHQYFELLPEYSEVKQLYNELGQVADPILRLSIETRLREKMKPGSIDVNIMSKVDKANYNTEGENLGNDYTDALAAMRGFANSKLSSAVVISAGLNPRLYTYMENCRDFYPKADGTFKKQIILKVSDFRSALIQAKMLAKKGLWVSEFRIESGLNCGGHAFATEGLLLGPILEEFKIKRTELLDELNGLYQHALLQKEISSIKHPGIRITAQGGIGTAEEHEFLLNYYQLDAAGWGSPFLLVPEATNVDDQTIKNLQTAEADDFYISNSSPLGVLFNNFRKSSIEQQRLERIAKGRPGSPCTKKFLSTNTEFTALPICTASREYQNLKIKELDSLELQPAVHMAKLEEITEKICLCEGLCASAYLKNGLMKPRENKAVSICPGPNLAYFDRIYTLKEMVGHIYGRETIRFKTQRPNLFINELNLYLDYLKKDMGLQLEEFTAKRIKYFEKFSTQLRNGIQYYRSMIPELISQTNMAGQEIYQQLVQAEEKLGYLTGKLQFTELTPAAQDDQGIKL</sequence>
<protein>
    <submittedName>
        <fullName evidence="1">Uncharacterized protein</fullName>
    </submittedName>
</protein>
<dbReference type="Proteomes" id="UP000028007">
    <property type="component" value="Unassembled WGS sequence"/>
</dbReference>
<gene>
    <name evidence="1" type="ORF">N180_10580</name>
</gene>
<evidence type="ECO:0000313" key="1">
    <source>
        <dbReference type="EMBL" id="KEQ30785.1"/>
    </source>
</evidence>
<organism evidence="1 2">
    <name type="scientific">Pedobacter antarcticus 4BY</name>
    <dbReference type="NCBI Taxonomy" id="1358423"/>
    <lineage>
        <taxon>Bacteria</taxon>
        <taxon>Pseudomonadati</taxon>
        <taxon>Bacteroidota</taxon>
        <taxon>Sphingobacteriia</taxon>
        <taxon>Sphingobacteriales</taxon>
        <taxon>Sphingobacteriaceae</taxon>
        <taxon>Pedobacter</taxon>
    </lineage>
</organism>
<dbReference type="RefSeq" id="WP_051759699.1">
    <property type="nucleotide sequence ID" value="NZ_JNFF01000030.1"/>
</dbReference>
<dbReference type="eggNOG" id="COG2070">
    <property type="taxonomic scope" value="Bacteria"/>
</dbReference>
<proteinExistence type="predicted"/>
<name>A0A081PJB2_9SPHI</name>
<dbReference type="OrthoDB" id="9811599at2"/>
<accession>A0A081PJB2</accession>
<evidence type="ECO:0000313" key="2">
    <source>
        <dbReference type="Proteomes" id="UP000028007"/>
    </source>
</evidence>
<comment type="caution">
    <text evidence="1">The sequence shown here is derived from an EMBL/GenBank/DDBJ whole genome shotgun (WGS) entry which is preliminary data.</text>
</comment>
<dbReference type="AlphaFoldDB" id="A0A081PJB2"/>